<feature type="non-terminal residue" evidence="1">
    <location>
        <position position="1"/>
    </location>
</feature>
<dbReference type="EMBL" id="JBGFUD010024221">
    <property type="protein sequence ID" value="MFH4984945.1"/>
    <property type="molecule type" value="Genomic_DNA"/>
</dbReference>
<sequence length="84" mass="9923">AAPSMFIEIFDPFWDEPYIFEWYKFVEAVRNDKYLVLRGLFLRKLPQTKKEARDLRATESEQPFRILGVSAMNFLNELCCAKGI</sequence>
<protein>
    <submittedName>
        <fullName evidence="1">Uncharacterized protein</fullName>
    </submittedName>
</protein>
<proteinExistence type="predicted"/>
<comment type="caution">
    <text evidence="1">The sequence shown here is derived from an EMBL/GenBank/DDBJ whole genome shotgun (WGS) entry which is preliminary data.</text>
</comment>
<organism evidence="1 2">
    <name type="scientific">Gnathostoma spinigerum</name>
    <dbReference type="NCBI Taxonomy" id="75299"/>
    <lineage>
        <taxon>Eukaryota</taxon>
        <taxon>Metazoa</taxon>
        <taxon>Ecdysozoa</taxon>
        <taxon>Nematoda</taxon>
        <taxon>Chromadorea</taxon>
        <taxon>Rhabditida</taxon>
        <taxon>Spirurina</taxon>
        <taxon>Gnathostomatomorpha</taxon>
        <taxon>Gnathostomatoidea</taxon>
        <taxon>Gnathostomatidae</taxon>
        <taxon>Gnathostoma</taxon>
    </lineage>
</organism>
<keyword evidence="2" id="KW-1185">Reference proteome</keyword>
<evidence type="ECO:0000313" key="1">
    <source>
        <dbReference type="EMBL" id="MFH4984945.1"/>
    </source>
</evidence>
<evidence type="ECO:0000313" key="2">
    <source>
        <dbReference type="Proteomes" id="UP001608902"/>
    </source>
</evidence>
<reference evidence="1 2" key="1">
    <citation type="submission" date="2024-08" db="EMBL/GenBank/DDBJ databases">
        <title>Gnathostoma spinigerum genome.</title>
        <authorList>
            <person name="Gonzalez-Bertolin B."/>
            <person name="Monzon S."/>
            <person name="Zaballos A."/>
            <person name="Jimenez P."/>
            <person name="Dekumyoy P."/>
            <person name="Varona S."/>
            <person name="Cuesta I."/>
            <person name="Sumanam S."/>
            <person name="Adisakwattana P."/>
            <person name="Gasser R.B."/>
            <person name="Hernandez-Gonzalez A."/>
            <person name="Young N.D."/>
            <person name="Perteguer M.J."/>
        </authorList>
    </citation>
    <scope>NUCLEOTIDE SEQUENCE [LARGE SCALE GENOMIC DNA]</scope>
    <source>
        <strain evidence="1">AL3</strain>
        <tissue evidence="1">Liver</tissue>
    </source>
</reference>
<dbReference type="AlphaFoldDB" id="A0ABD6F4X4"/>
<name>A0ABD6F4X4_9BILA</name>
<gene>
    <name evidence="1" type="ORF">AB6A40_011654</name>
</gene>
<dbReference type="Proteomes" id="UP001608902">
    <property type="component" value="Unassembled WGS sequence"/>
</dbReference>
<accession>A0ABD6F4X4</accession>